<dbReference type="AlphaFoldDB" id="A0A8T0H8S2"/>
<evidence type="ECO:0000313" key="3">
    <source>
        <dbReference type="Proteomes" id="UP000822688"/>
    </source>
</evidence>
<dbReference type="EMBL" id="CM026428">
    <property type="protein sequence ID" value="KAG0566744.1"/>
    <property type="molecule type" value="Genomic_DNA"/>
</dbReference>
<accession>A0A8T0H8S2</accession>
<keyword evidence="3" id="KW-1185">Reference proteome</keyword>
<protein>
    <submittedName>
        <fullName evidence="2">Uncharacterized protein</fullName>
    </submittedName>
</protein>
<proteinExistence type="predicted"/>
<evidence type="ECO:0000313" key="2">
    <source>
        <dbReference type="EMBL" id="KAG0566744.1"/>
    </source>
</evidence>
<reference evidence="2" key="1">
    <citation type="submission" date="2020-06" db="EMBL/GenBank/DDBJ databases">
        <title>WGS assembly of Ceratodon purpureus strain R40.</title>
        <authorList>
            <person name="Carey S.B."/>
            <person name="Jenkins J."/>
            <person name="Shu S."/>
            <person name="Lovell J.T."/>
            <person name="Sreedasyam A."/>
            <person name="Maumus F."/>
            <person name="Tiley G.P."/>
            <person name="Fernandez-Pozo N."/>
            <person name="Barry K."/>
            <person name="Chen C."/>
            <person name="Wang M."/>
            <person name="Lipzen A."/>
            <person name="Daum C."/>
            <person name="Saski C.A."/>
            <person name="Payton A.C."/>
            <person name="Mcbreen J.C."/>
            <person name="Conrad R.E."/>
            <person name="Kollar L.M."/>
            <person name="Olsson S."/>
            <person name="Huttunen S."/>
            <person name="Landis J.B."/>
            <person name="Wickett N.J."/>
            <person name="Johnson M.G."/>
            <person name="Rensing S.A."/>
            <person name="Grimwood J."/>
            <person name="Schmutz J."/>
            <person name="Mcdaniel S.F."/>
        </authorList>
    </citation>
    <scope>NUCLEOTIDE SEQUENCE</scope>
    <source>
        <strain evidence="2">R40</strain>
    </source>
</reference>
<dbReference type="Proteomes" id="UP000822688">
    <property type="component" value="Chromosome 7"/>
</dbReference>
<evidence type="ECO:0000256" key="1">
    <source>
        <dbReference type="SAM" id="Coils"/>
    </source>
</evidence>
<keyword evidence="1" id="KW-0175">Coiled coil</keyword>
<feature type="coiled-coil region" evidence="1">
    <location>
        <begin position="23"/>
        <end position="57"/>
    </location>
</feature>
<comment type="caution">
    <text evidence="2">The sequence shown here is derived from an EMBL/GenBank/DDBJ whole genome shotgun (WGS) entry which is preliminary data.</text>
</comment>
<name>A0A8T0H8S2_CERPU</name>
<gene>
    <name evidence="2" type="ORF">KC19_7G084600</name>
</gene>
<organism evidence="2 3">
    <name type="scientific">Ceratodon purpureus</name>
    <name type="common">Fire moss</name>
    <name type="synonym">Dicranum purpureum</name>
    <dbReference type="NCBI Taxonomy" id="3225"/>
    <lineage>
        <taxon>Eukaryota</taxon>
        <taxon>Viridiplantae</taxon>
        <taxon>Streptophyta</taxon>
        <taxon>Embryophyta</taxon>
        <taxon>Bryophyta</taxon>
        <taxon>Bryophytina</taxon>
        <taxon>Bryopsida</taxon>
        <taxon>Dicranidae</taxon>
        <taxon>Pseudoditrichales</taxon>
        <taxon>Ditrichaceae</taxon>
        <taxon>Ceratodon</taxon>
    </lineage>
</organism>
<sequence>MRSPRDSAKSRSIIKHVNAQAILSEMRAEHRAAIKAVDEVEQVLKDIENWLDEYEEELLVREMWNVELDEAYSCESSEEESTVLAPVEHLTDEQLWEAGRQNADPIDDLDETICQFIHEVKQILLPGLRHFDNIISSTQIRRLYQRLRRSEIRYWRL</sequence>